<evidence type="ECO:0000256" key="1">
    <source>
        <dbReference type="ARBA" id="ARBA00023015"/>
    </source>
</evidence>
<dbReference type="PRINTS" id="PR00035">
    <property type="entry name" value="HTHGNTR"/>
</dbReference>
<dbReference type="Pfam" id="PF07702">
    <property type="entry name" value="UTRA"/>
    <property type="match status" value="1"/>
</dbReference>
<keyword evidence="3" id="KW-0804">Transcription</keyword>
<name>Q7NZ59_CHRVO</name>
<organism evidence="5 6">
    <name type="scientific">Chromobacterium violaceum (strain ATCC 12472 / DSM 30191 / JCM 1249 / CCUG 213 / NBRC 12614 / NCIMB 9131 / NCTC 9757 / MK)</name>
    <dbReference type="NCBI Taxonomy" id="243365"/>
    <lineage>
        <taxon>Bacteria</taxon>
        <taxon>Pseudomonadati</taxon>
        <taxon>Pseudomonadota</taxon>
        <taxon>Betaproteobacteria</taxon>
        <taxon>Neisseriales</taxon>
        <taxon>Chromobacteriaceae</taxon>
        <taxon>Chromobacterium</taxon>
    </lineage>
</organism>
<keyword evidence="2" id="KW-0238">DNA-binding</keyword>
<dbReference type="GO" id="GO:0003700">
    <property type="term" value="F:DNA-binding transcription factor activity"/>
    <property type="evidence" value="ECO:0007669"/>
    <property type="project" value="InterPro"/>
</dbReference>
<protein>
    <submittedName>
        <fullName evidence="5">Probable transcriptional regulator, GntR family</fullName>
    </submittedName>
</protein>
<dbReference type="InterPro" id="IPR036388">
    <property type="entry name" value="WH-like_DNA-bd_sf"/>
</dbReference>
<dbReference type="InterPro" id="IPR011663">
    <property type="entry name" value="UTRA"/>
</dbReference>
<evidence type="ECO:0000259" key="4">
    <source>
        <dbReference type="PROSITE" id="PS50949"/>
    </source>
</evidence>
<dbReference type="GO" id="GO:0045892">
    <property type="term" value="P:negative regulation of DNA-templated transcription"/>
    <property type="evidence" value="ECO:0007669"/>
    <property type="project" value="TreeGrafter"/>
</dbReference>
<keyword evidence="1" id="KW-0805">Transcription regulation</keyword>
<dbReference type="KEGG" id="cvi:CV_1063"/>
<evidence type="ECO:0000313" key="5">
    <source>
        <dbReference type="EMBL" id="AAQ58738.1"/>
    </source>
</evidence>
<dbReference type="SUPFAM" id="SSF46785">
    <property type="entry name" value="Winged helix' DNA-binding domain"/>
    <property type="match status" value="1"/>
</dbReference>
<dbReference type="AlphaFoldDB" id="Q7NZ59"/>
<dbReference type="eggNOG" id="COG2188">
    <property type="taxonomic scope" value="Bacteria"/>
</dbReference>
<dbReference type="InterPro" id="IPR036390">
    <property type="entry name" value="WH_DNA-bd_sf"/>
</dbReference>
<reference evidence="5 6" key="1">
    <citation type="journal article" date="2003" name="Proc. Natl. Acad. Sci. U.S.A.">
        <title>The complete genome sequence of Chromobacterium violaceum reveals remarkable and exploitable bacterial adaptability.</title>
        <authorList>
            <person name="Vasconcelos A.T.R."/>
            <person name="de Almeida D.F."/>
            <person name="Almeida F.C."/>
            <person name="de Almeida L.G.P."/>
            <person name="de Almeida R."/>
            <person name="Goncalves J.A.A."/>
            <person name="Andrade E.M."/>
            <person name="Antonio R.V."/>
            <person name="Araripe J."/>
            <person name="de Araujo M.F.F."/>
            <person name="Filho S.A."/>
            <person name="Azevedo V."/>
            <person name="Batista A.J."/>
            <person name="Bataus L.A.M."/>
            <person name="Batista J.S."/>
            <person name="Belo A."/>
            <person name="vander Berg C."/>
            <person name="Blamey J."/>
            <person name="Bogo M."/>
            <person name="Bonato S."/>
            <person name="Bordignon J."/>
            <person name="Brito C.A."/>
            <person name="Brocchi M."/>
            <person name="Burity H.A."/>
            <person name="Camargo A.A."/>
            <person name="Cardoso D.D.P."/>
            <person name="Carneiro N.P."/>
            <person name="Carraro D.M."/>
            <person name="Carvalho C.M.B."/>
            <person name="Cascardo J.C.M."/>
            <person name="Cavada B.S."/>
            <person name="Chueire L.M.O."/>
            <person name="Pasa T.B.C."/>
            <person name="Duran N."/>
            <person name="Fagundes N."/>
            <person name="Falcao C.L."/>
            <person name="Fantinatti F."/>
            <person name="Farias I.P."/>
            <person name="Felipe M.S.S."/>
            <person name="Ferrari L.P."/>
            <person name="Ferro J.A."/>
            <person name="Ferro M.I.T."/>
            <person name="Franco G.R."/>
            <person name="Freitas N.S.A."/>
            <person name="Furlan L.R."/>
            <person name="Gazzinelli R.T."/>
            <person name="Gomes E.A."/>
            <person name="Goncalves P.R."/>
            <person name="Grangeiro T.B."/>
            <person name="Grattapaglia D."/>
            <person name="Grisard E.C."/>
            <person name="Guimaraes C.T."/>
            <person name="Hanna E.S."/>
            <person name="Hungria M."/>
            <person name="Jardim S.N."/>
            <person name="Laurino J."/>
            <person name="Leoi L.C.T."/>
            <person name="Fassarella L."/>
            <person name="Lima A."/>
            <person name="Loureiro M.F."/>
            <person name="Lyra M.C.P."/>
            <person name="Macedo M."/>
            <person name="Madeira H.M.F."/>
            <person name="Manfio G.P."/>
            <person name="Maranhao A.Q."/>
            <person name="Martins W.S."/>
            <person name="di Mauro S.M.Z."/>
            <person name="de Medeiros S.R.B."/>
            <person name="Meissner R.D.V."/>
            <person name="Menck C.F.M."/>
            <person name="Moreira M.A.M."/>
            <person name="Nascimento F.F."/>
            <person name="Nicolas M.F."/>
            <person name="Oliveira J.G."/>
            <person name="Oliveira S.C."/>
            <person name="Paixao R.F.C."/>
            <person name="Parente J.A."/>
            <person name="Pedrosa F.O."/>
            <person name="Pena S.J.D."/>
            <person name="Perreira J.O."/>
            <person name="Perreira M."/>
            <person name="Pinto L.S.R.C."/>
            <person name="Pinto L.S."/>
            <person name="Porto J.I.R."/>
            <person name="Potrich D.P."/>
            <person name="Neto C.E.R."/>
            <person name="Reis A.M.M."/>
            <person name="Rigo L.U."/>
            <person name="Rondinelli E."/>
            <person name="dos Santos E.B.P."/>
            <person name="Santos F.R."/>
            <person name="Schneider M.P.C."/>
            <person name="Seuanez H.N."/>
            <person name="Silva A.M.R."/>
            <person name="da Silva A.L.C."/>
            <person name="Silva D.W."/>
            <person name="Silva R."/>
            <person name="Simoes I.C."/>
            <person name="Simon D."/>
            <person name="Soares C.M.A."/>
            <person name="Soares R.B.A."/>
            <person name="Souza E.M."/>
            <person name="Souza K.R.L."/>
            <person name="Souza R.C."/>
            <person name="Steffens M.B.R."/>
            <person name="Steindel M."/>
            <person name="Teixeira S.R."/>
            <person name="Urmenyi T."/>
            <person name="Vettore A."/>
            <person name="Wassem R."/>
            <person name="Zaha A."/>
            <person name="Simpson A.J.G."/>
        </authorList>
    </citation>
    <scope>NUCLEOTIDE SEQUENCE [LARGE SCALE GENOMIC DNA]</scope>
    <source>
        <strain evidence="6">ATCC 12472 / DSM 30191 / JCM 1249 / NBRC 12614 / NCIMB 9131 / NCTC 9757</strain>
    </source>
</reference>
<dbReference type="InterPro" id="IPR050679">
    <property type="entry name" value="Bact_HTH_transcr_reg"/>
</dbReference>
<proteinExistence type="predicted"/>
<evidence type="ECO:0000256" key="3">
    <source>
        <dbReference type="ARBA" id="ARBA00023163"/>
    </source>
</evidence>
<dbReference type="Pfam" id="PF00392">
    <property type="entry name" value="GntR"/>
    <property type="match status" value="1"/>
</dbReference>
<dbReference type="EMBL" id="AE016825">
    <property type="protein sequence ID" value="AAQ58738.1"/>
    <property type="molecule type" value="Genomic_DNA"/>
</dbReference>
<dbReference type="CDD" id="cd07377">
    <property type="entry name" value="WHTH_GntR"/>
    <property type="match status" value="1"/>
</dbReference>
<sequence length="290" mass="32782">MCCECNTVAREFGLGRWNIRPNRRLSLMSYIRLIFTLDLFGVKTQTMTANTLRRQPLYAQVKQLLLQRMGAGEWEAHDALPSEWELADELGASQGTVRKALSELVDAGLLYRQQGRGTYVAPVPGDWGEAALLTPGLFFERPDELVREFLGMSRLNASEDIAEALQLRRLAPLLRIRQLWRWHGAPVALDDALLPAEAFDGMDARWLRNSAGVYATLQQRFGVRVKVVCEQFRAEMLPREEAALLGVTGMVADVPALCLLRLSADMDGRPLEWRQRYCLTHQLAYTVKHG</sequence>
<dbReference type="PANTHER" id="PTHR44846">
    <property type="entry name" value="MANNOSYL-D-GLYCERATE TRANSPORT/METABOLISM SYSTEM REPRESSOR MNGR-RELATED"/>
    <property type="match status" value="1"/>
</dbReference>
<accession>Q7NZ59</accession>
<dbReference type="InterPro" id="IPR028978">
    <property type="entry name" value="Chorismate_lyase_/UTRA_dom_sf"/>
</dbReference>
<dbReference type="GO" id="GO:0003677">
    <property type="term" value="F:DNA binding"/>
    <property type="evidence" value="ECO:0007669"/>
    <property type="project" value="UniProtKB-KW"/>
</dbReference>
<dbReference type="Gene3D" id="3.40.1410.10">
    <property type="entry name" value="Chorismate lyase-like"/>
    <property type="match status" value="1"/>
</dbReference>
<dbReference type="SMART" id="SM00866">
    <property type="entry name" value="UTRA"/>
    <property type="match status" value="1"/>
</dbReference>
<evidence type="ECO:0000313" key="6">
    <source>
        <dbReference type="Proteomes" id="UP000001424"/>
    </source>
</evidence>
<gene>
    <name evidence="5" type="ordered locus">CV_1063</name>
</gene>
<evidence type="ECO:0000256" key="2">
    <source>
        <dbReference type="ARBA" id="ARBA00023125"/>
    </source>
</evidence>
<keyword evidence="6" id="KW-1185">Reference proteome</keyword>
<dbReference type="STRING" id="243365.CV_1063"/>
<dbReference type="PANTHER" id="PTHR44846:SF1">
    <property type="entry name" value="MANNOSYL-D-GLYCERATE TRANSPORT_METABOLISM SYSTEM REPRESSOR MNGR-RELATED"/>
    <property type="match status" value="1"/>
</dbReference>
<dbReference type="SMART" id="SM00345">
    <property type="entry name" value="HTH_GNTR"/>
    <property type="match status" value="1"/>
</dbReference>
<dbReference type="Gene3D" id="1.10.10.10">
    <property type="entry name" value="Winged helix-like DNA-binding domain superfamily/Winged helix DNA-binding domain"/>
    <property type="match status" value="1"/>
</dbReference>
<dbReference type="Proteomes" id="UP000001424">
    <property type="component" value="Chromosome"/>
</dbReference>
<dbReference type="SUPFAM" id="SSF64288">
    <property type="entry name" value="Chorismate lyase-like"/>
    <property type="match status" value="1"/>
</dbReference>
<dbReference type="PROSITE" id="PS50949">
    <property type="entry name" value="HTH_GNTR"/>
    <property type="match status" value="1"/>
</dbReference>
<dbReference type="HOGENOM" id="CLU_063236_3_0_4"/>
<feature type="domain" description="HTH gntR-type" evidence="4">
    <location>
        <begin position="55"/>
        <end position="123"/>
    </location>
</feature>
<dbReference type="InterPro" id="IPR000524">
    <property type="entry name" value="Tscrpt_reg_HTH_GntR"/>
</dbReference>